<dbReference type="GO" id="GO:0007052">
    <property type="term" value="P:mitotic spindle organization"/>
    <property type="evidence" value="ECO:0007669"/>
    <property type="project" value="EnsemblFungi"/>
</dbReference>
<comment type="similarity">
    <text evidence="5">Belongs to the TOG/XMAP215 family.</text>
</comment>
<evidence type="ECO:0000313" key="11">
    <source>
        <dbReference type="Proteomes" id="UP000005666"/>
    </source>
</evidence>
<dbReference type="HOGENOM" id="CLU_008401_1_1_1"/>
<evidence type="ECO:0000313" key="10">
    <source>
        <dbReference type="EMBL" id="CCE64301.1"/>
    </source>
</evidence>
<evidence type="ECO:0000256" key="1">
    <source>
        <dbReference type="ARBA" id="ARBA00004245"/>
    </source>
</evidence>
<dbReference type="RefSeq" id="XP_003686735.1">
    <property type="nucleotide sequence ID" value="XM_003686687.1"/>
</dbReference>
<dbReference type="Pfam" id="PF21041">
    <property type="entry name" value="XMAP215_CLASP_TOG"/>
    <property type="match status" value="1"/>
</dbReference>
<keyword evidence="11" id="KW-1185">Reference proteome</keyword>
<feature type="repeat" description="HEAT" evidence="6">
    <location>
        <begin position="528"/>
        <end position="566"/>
    </location>
</feature>
<dbReference type="InterPro" id="IPR021133">
    <property type="entry name" value="HEAT_type_2"/>
</dbReference>
<evidence type="ECO:0000256" key="4">
    <source>
        <dbReference type="ARBA" id="ARBA00023212"/>
    </source>
</evidence>
<evidence type="ECO:0000256" key="7">
    <source>
        <dbReference type="SAM" id="Coils"/>
    </source>
</evidence>
<feature type="domain" description="TOG" evidence="9">
    <location>
        <begin position="335"/>
        <end position="592"/>
    </location>
</feature>
<dbReference type="GO" id="GO:0061863">
    <property type="term" value="F:microtubule plus end polymerase"/>
    <property type="evidence" value="ECO:0007669"/>
    <property type="project" value="EnsemblFungi"/>
</dbReference>
<dbReference type="SMART" id="SM01349">
    <property type="entry name" value="TOG"/>
    <property type="match status" value="2"/>
</dbReference>
<dbReference type="InterPro" id="IPR016024">
    <property type="entry name" value="ARM-type_fold"/>
</dbReference>
<evidence type="ECO:0000256" key="8">
    <source>
        <dbReference type="SAM" id="MobiDB-lite"/>
    </source>
</evidence>
<gene>
    <name evidence="10" type="primary">TPHA0H00930</name>
    <name evidence="10" type="ordered locus">TPHA_0H00930</name>
</gene>
<dbReference type="GO" id="GO:0005816">
    <property type="term" value="C:spindle pole body"/>
    <property type="evidence" value="ECO:0007669"/>
    <property type="project" value="EnsemblFungi"/>
</dbReference>
<name>G8BWZ7_TETPH</name>
<keyword evidence="7" id="KW-0175">Coiled coil</keyword>
<dbReference type="KEGG" id="tpf:TPHA_0H00930"/>
<dbReference type="InterPro" id="IPR045110">
    <property type="entry name" value="XMAP215"/>
</dbReference>
<comment type="subcellular location">
    <subcellularLocation>
        <location evidence="1">Cytoplasm</location>
        <location evidence="1">Cytoskeleton</location>
    </subcellularLocation>
</comment>
<dbReference type="InterPro" id="IPR034085">
    <property type="entry name" value="TOG"/>
</dbReference>
<dbReference type="PROSITE" id="PS50077">
    <property type="entry name" value="HEAT_REPEAT"/>
    <property type="match status" value="1"/>
</dbReference>
<dbReference type="Proteomes" id="UP000005666">
    <property type="component" value="Chromosome 8"/>
</dbReference>
<dbReference type="GO" id="GO:0005876">
    <property type="term" value="C:spindle microtubule"/>
    <property type="evidence" value="ECO:0007669"/>
    <property type="project" value="EnsemblFungi"/>
</dbReference>
<proteinExistence type="inferred from homology"/>
<dbReference type="GO" id="GO:0007020">
    <property type="term" value="P:microtubule nucleation"/>
    <property type="evidence" value="ECO:0007669"/>
    <property type="project" value="EnsemblFungi"/>
</dbReference>
<dbReference type="GO" id="GO:0030951">
    <property type="term" value="P:establishment or maintenance of microtubule cytoskeleton polarity"/>
    <property type="evidence" value="ECO:0007669"/>
    <property type="project" value="InterPro"/>
</dbReference>
<feature type="coiled-coil region" evidence="7">
    <location>
        <begin position="689"/>
        <end position="772"/>
    </location>
</feature>
<dbReference type="Pfam" id="PF21042">
    <property type="entry name" value="Stu2_CTS"/>
    <property type="match status" value="1"/>
</dbReference>
<dbReference type="GO" id="GO:0005938">
    <property type="term" value="C:cell cortex"/>
    <property type="evidence" value="ECO:0007669"/>
    <property type="project" value="EnsemblFungi"/>
</dbReference>
<evidence type="ECO:0000259" key="9">
    <source>
        <dbReference type="SMART" id="SM01349"/>
    </source>
</evidence>
<feature type="region of interest" description="Disordered" evidence="8">
    <location>
        <begin position="778"/>
        <end position="834"/>
    </location>
</feature>
<reference evidence="10 11" key="1">
    <citation type="journal article" date="2011" name="Proc. Natl. Acad. Sci. U.S.A.">
        <title>Evolutionary erosion of yeast sex chromosomes by mating-type switching accidents.</title>
        <authorList>
            <person name="Gordon J.L."/>
            <person name="Armisen D."/>
            <person name="Proux-Wera E."/>
            <person name="Oheigeartaigh S.S."/>
            <person name="Byrne K.P."/>
            <person name="Wolfe K.H."/>
        </authorList>
    </citation>
    <scope>NUCLEOTIDE SEQUENCE [LARGE SCALE GENOMIC DNA]</scope>
    <source>
        <strain evidence="11">ATCC 24235 / CBS 4417 / NBRC 1672 / NRRL Y-8282 / UCD 70-5</strain>
    </source>
</reference>
<feature type="compositionally biased region" description="Basic and acidic residues" evidence="8">
    <location>
        <begin position="811"/>
        <end position="834"/>
    </location>
</feature>
<dbReference type="PANTHER" id="PTHR12609">
    <property type="entry name" value="MICROTUBULE ASSOCIATED PROTEIN XMAP215"/>
    <property type="match status" value="1"/>
</dbReference>
<dbReference type="Gene3D" id="1.25.10.10">
    <property type="entry name" value="Leucine-rich Repeat Variant"/>
    <property type="match status" value="2"/>
</dbReference>
<organism evidence="10 11">
    <name type="scientific">Tetrapisispora phaffii (strain ATCC 24235 / CBS 4417 / NBRC 1672 / NRRL Y-8282 / UCD 70-5)</name>
    <name type="common">Yeast</name>
    <name type="synonym">Fabospora phaffii</name>
    <dbReference type="NCBI Taxonomy" id="1071381"/>
    <lineage>
        <taxon>Eukaryota</taxon>
        <taxon>Fungi</taxon>
        <taxon>Dikarya</taxon>
        <taxon>Ascomycota</taxon>
        <taxon>Saccharomycotina</taxon>
        <taxon>Saccharomycetes</taxon>
        <taxon>Saccharomycetales</taxon>
        <taxon>Saccharomycetaceae</taxon>
        <taxon>Tetrapisispora</taxon>
    </lineage>
</organism>
<dbReference type="InterPro" id="IPR048491">
    <property type="entry name" value="XMAP215_CLASP_TOG"/>
</dbReference>
<dbReference type="eggNOG" id="KOG1820">
    <property type="taxonomic scope" value="Eukaryota"/>
</dbReference>
<keyword evidence="2" id="KW-0963">Cytoplasm</keyword>
<feature type="region of interest" description="Disordered" evidence="8">
    <location>
        <begin position="590"/>
        <end position="638"/>
    </location>
</feature>
<feature type="compositionally biased region" description="Low complexity" evidence="8">
    <location>
        <begin position="601"/>
        <end position="615"/>
    </location>
</feature>
<dbReference type="STRING" id="1071381.G8BWZ7"/>
<sequence length="883" mass="101315">MSNNDEVDFSTLPLEQKLDNKVWKARLLGYEELTSKFDNKNIKIKEFNIYLKDVSLFQIYLSDPNVIALEKAIGALLSLLQKYYTGHTADVQKLISIESLIENWIPLLIEKGITSSRLLTKKNSIKCILLITSFDISIEKIMEFTIINFLKVKKLPKVILSSLITITNLINNFKFDHIELNKIFNNPNSFLIELLEVLPTFTSNADKNIRSQSIDLILQIYDKIGRNKLLIQDILLDKLKSIQQRDLDKLFDKLNSGEELKAISNSSANLDDEIIYFYTDYKNNVAKQDFQVDDDGDTNMDINATLNSAKNTKLGNSNNNNYNITKNKVDVDPFTLLKEETILDKLPENFNERIASVKWKDRVEVLQELHDNLLVKVKKLKNSGQDYSNLISILSSIIHKDANVQAVTIASQSICIILEKLRLPGFNKALVNICFVPLLERTKEKKPSVIEAIRSTLYILVKYYNPISNGSKSMNLNNEDMLQEILKFMKNKIPQIRFETTNLFNHILKHYFRNDSERILSAYLDSDILPIVIKIVNDTQPTIRASGFEAFALISKIFSNNDEIRDSYEKFDSMKKKKITELINTLPNILENIPESREKTGTTTSSSMNNSNSNSLLPSKRGPSSPLKKLSNKANSPLHMTQSPVIALPNITLKNGNLSNNNLNGNIPNNMNSNLFSINNKRSNTEDNQIENEEKRIKLEIEVENLKKEKHVWLKEKHELIDQLNNVQNKYNVLMNEIEVLKEQLKNSQTTLHDKNLQLRQKDLQLNKLQDRMSHMAELNGNTPTNRRSSLLAHSQAPSRTMSARPTLSSERSHINENHEHNNHTRKDSTSSEDLPHRVDLLKIDSNANVNDTFVNEESWKRAAEVTSQLKARIERMRAKTRE</sequence>
<feature type="domain" description="TOG" evidence="9">
    <location>
        <begin position="1"/>
        <end position="262"/>
    </location>
</feature>
<dbReference type="GO" id="GO:1990758">
    <property type="term" value="P:mitotic sister chromatid biorientation"/>
    <property type="evidence" value="ECO:0007669"/>
    <property type="project" value="EnsemblFungi"/>
</dbReference>
<keyword evidence="4" id="KW-0206">Cytoskeleton</keyword>
<accession>G8BWZ7</accession>
<dbReference type="EMBL" id="HE612863">
    <property type="protein sequence ID" value="CCE64301.1"/>
    <property type="molecule type" value="Genomic_DNA"/>
</dbReference>
<dbReference type="OMA" id="ACLNTIM"/>
<dbReference type="OrthoDB" id="205662at2759"/>
<evidence type="ECO:0000256" key="6">
    <source>
        <dbReference type="PROSITE-ProRule" id="PRU00103"/>
    </source>
</evidence>
<dbReference type="GO" id="GO:0000776">
    <property type="term" value="C:kinetochore"/>
    <property type="evidence" value="ECO:0007669"/>
    <property type="project" value="EnsemblFungi"/>
</dbReference>
<dbReference type="AlphaFoldDB" id="G8BWZ7"/>
<dbReference type="InterPro" id="IPR048492">
    <property type="entry name" value="Stu2_CTS"/>
</dbReference>
<evidence type="ECO:0000256" key="2">
    <source>
        <dbReference type="ARBA" id="ARBA00022490"/>
    </source>
</evidence>
<dbReference type="GeneID" id="11534193"/>
<dbReference type="GO" id="GO:0140273">
    <property type="term" value="P:repair of mitotic kinetochore microtubule attachment defect"/>
    <property type="evidence" value="ECO:0007669"/>
    <property type="project" value="EnsemblFungi"/>
</dbReference>
<protein>
    <recommendedName>
        <fullName evidence="9">TOG domain-containing protein</fullName>
    </recommendedName>
</protein>
<dbReference type="GO" id="GO:0051010">
    <property type="term" value="F:microtubule plus-end binding"/>
    <property type="evidence" value="ECO:0007669"/>
    <property type="project" value="InterPro"/>
</dbReference>
<feature type="compositionally biased region" description="Polar residues" evidence="8">
    <location>
        <begin position="780"/>
        <end position="808"/>
    </location>
</feature>
<evidence type="ECO:0000256" key="3">
    <source>
        <dbReference type="ARBA" id="ARBA00022737"/>
    </source>
</evidence>
<dbReference type="InterPro" id="IPR011989">
    <property type="entry name" value="ARM-like"/>
</dbReference>
<dbReference type="SUPFAM" id="SSF48371">
    <property type="entry name" value="ARM repeat"/>
    <property type="match status" value="1"/>
</dbReference>
<keyword evidence="3" id="KW-0677">Repeat</keyword>
<dbReference type="GO" id="GO:0099606">
    <property type="term" value="P:microtubule plus-end directed mitotic chromosome migration"/>
    <property type="evidence" value="ECO:0007669"/>
    <property type="project" value="EnsemblFungi"/>
</dbReference>
<evidence type="ECO:0000256" key="5">
    <source>
        <dbReference type="ARBA" id="ARBA00025722"/>
    </source>
</evidence>